<dbReference type="STRING" id="545694.TREPR_2749"/>
<reference evidence="9" key="1">
    <citation type="submission" date="2009-12" db="EMBL/GenBank/DDBJ databases">
        <title>Complete sequence of Treponema primitia strain ZAS-2.</title>
        <authorList>
            <person name="Tetu S.G."/>
            <person name="Matson E."/>
            <person name="Ren Q."/>
            <person name="Seshadri R."/>
            <person name="Elbourne L."/>
            <person name="Hassan K.A."/>
            <person name="Durkin A."/>
            <person name="Radune D."/>
            <person name="Mohamoud Y."/>
            <person name="Shay R."/>
            <person name="Jin S."/>
            <person name="Zhang X."/>
            <person name="Lucey K."/>
            <person name="Ballor N.R."/>
            <person name="Ottesen E."/>
            <person name="Rosenthal R."/>
            <person name="Allen A."/>
            <person name="Leadbetter J.R."/>
            <person name="Paulsen I.T."/>
        </authorList>
    </citation>
    <scope>NUCLEOTIDE SEQUENCE [LARGE SCALE GENOMIC DNA]</scope>
    <source>
        <strain evidence="9">ATCC BAA-887 / DSM 12427 / ZAS-2</strain>
    </source>
</reference>
<dbReference type="InterPro" id="IPR036850">
    <property type="entry name" value="NDK-like_dom_sf"/>
</dbReference>
<dbReference type="PANTHER" id="PTHR11349">
    <property type="entry name" value="NUCLEOSIDE DIPHOSPHATE KINASE"/>
    <property type="match status" value="1"/>
</dbReference>
<dbReference type="HOGENOM" id="CLU_688688_0_0_12"/>
<dbReference type="GO" id="GO:0004550">
    <property type="term" value="F:nucleoside diphosphate kinase activity"/>
    <property type="evidence" value="ECO:0007669"/>
    <property type="project" value="UniProtKB-EC"/>
</dbReference>
<evidence type="ECO:0000256" key="1">
    <source>
        <dbReference type="ARBA" id="ARBA00001946"/>
    </source>
</evidence>
<dbReference type="RefSeq" id="WP_015707480.1">
    <property type="nucleotide sequence ID" value="NC_015578.1"/>
</dbReference>
<dbReference type="OrthoDB" id="9801161at2"/>
<dbReference type="SMART" id="SM00562">
    <property type="entry name" value="NDK"/>
    <property type="match status" value="1"/>
</dbReference>
<dbReference type="Proteomes" id="UP000009223">
    <property type="component" value="Chromosome"/>
</dbReference>
<dbReference type="KEGG" id="tpi:TREPR_2749"/>
<accession>F5YQI7</accession>
<keyword evidence="5 8" id="KW-0418">Kinase</keyword>
<comment type="cofactor">
    <cofactor evidence="1">
        <name>Mg(2+)</name>
        <dbReference type="ChEBI" id="CHEBI:18420"/>
    </cofactor>
</comment>
<dbReference type="eggNOG" id="COG0105">
    <property type="taxonomic scope" value="Bacteria"/>
</dbReference>
<evidence type="ECO:0000256" key="5">
    <source>
        <dbReference type="ARBA" id="ARBA00022777"/>
    </source>
</evidence>
<protein>
    <recommendedName>
        <fullName evidence="3">nucleoside-diphosphate kinase</fullName>
        <ecNumber evidence="3">2.7.4.6</ecNumber>
    </recommendedName>
</protein>
<evidence type="ECO:0000256" key="2">
    <source>
        <dbReference type="ARBA" id="ARBA00008142"/>
    </source>
</evidence>
<dbReference type="InterPro" id="IPR034907">
    <property type="entry name" value="NDK-like_dom"/>
</dbReference>
<dbReference type="SUPFAM" id="SSF54919">
    <property type="entry name" value="Nucleoside diphosphate kinase, NDK"/>
    <property type="match status" value="2"/>
</dbReference>
<name>F5YQI7_TREPZ</name>
<dbReference type="AlphaFoldDB" id="F5YQI7"/>
<reference evidence="8 9" key="2">
    <citation type="journal article" date="2011" name="ISME J.">
        <title>RNA-seq reveals cooperative metabolic interactions between two termite-gut spirochete species in co-culture.</title>
        <authorList>
            <person name="Rosenthal A.Z."/>
            <person name="Matson E.G."/>
            <person name="Eldar A."/>
            <person name="Leadbetter J.R."/>
        </authorList>
    </citation>
    <scope>NUCLEOTIDE SEQUENCE [LARGE SCALE GENOMIC DNA]</scope>
    <source>
        <strain evidence="9">ATCC BAA-887 / DSM 12427 / ZAS-2</strain>
    </source>
</reference>
<proteinExistence type="inferred from homology"/>
<sequence>MEQTLSYVLVTPYTIAKSRTGGVLARLISRAELELVGSQMIAADETLTKEFANHLRLQNPNNAVTLLADYVEQNLGPSGGRKHRALLLLFRGENPCGKLAAICGHMHPEHQDVDDVTGETIRDTYADLISDPEDPNKVTYFEPAVITPRNQEWADKDLALFSRHLKGKENIIRNIQYTDPTKIEQTLVIIKPDNWQYASSKPGTIIDMFSRTGLRIIGIKVHRFSLAEALDFYGPVEQALREKLAPLFGKKAREVLEKDFNIQLSEDVEKGLTESFGVSYAKDQFDQIIEFMSGTRTGKCPPDEISHPGVVKCMILFYEGENAVKKIRDVLGPTDPLKAPGGTVRREFGSNVMVNTAHASDSAESVEREKAIIKYNENTLASIIDAYLGVRK</sequence>
<dbReference type="EC" id="2.7.4.6" evidence="3"/>
<dbReference type="EMBL" id="CP001843">
    <property type="protein sequence ID" value="AEF86046.1"/>
    <property type="molecule type" value="Genomic_DNA"/>
</dbReference>
<keyword evidence="9" id="KW-1185">Reference proteome</keyword>
<dbReference type="Gene3D" id="3.30.70.141">
    <property type="entry name" value="Nucleoside diphosphate kinase-like domain"/>
    <property type="match status" value="2"/>
</dbReference>
<feature type="domain" description="Nucleoside diphosphate kinase-like" evidence="7">
    <location>
        <begin position="183"/>
        <end position="382"/>
    </location>
</feature>
<gene>
    <name evidence="8" type="primary">ndk</name>
    <name evidence="8" type="ordered locus">TREPR_2749</name>
</gene>
<keyword evidence="4 8" id="KW-0808">Transferase</keyword>
<evidence type="ECO:0000259" key="7">
    <source>
        <dbReference type="SMART" id="SM00562"/>
    </source>
</evidence>
<dbReference type="Pfam" id="PF00334">
    <property type="entry name" value="NDK"/>
    <property type="match status" value="1"/>
</dbReference>
<evidence type="ECO:0000256" key="6">
    <source>
        <dbReference type="PROSITE-ProRule" id="PRU00706"/>
    </source>
</evidence>
<comment type="caution">
    <text evidence="6">Lacks conserved residue(s) required for the propagation of feature annotation.</text>
</comment>
<comment type="similarity">
    <text evidence="2 6">Belongs to the NDK family.</text>
</comment>
<dbReference type="PROSITE" id="PS51374">
    <property type="entry name" value="NDPK_LIKE"/>
    <property type="match status" value="1"/>
</dbReference>
<evidence type="ECO:0000256" key="4">
    <source>
        <dbReference type="ARBA" id="ARBA00022679"/>
    </source>
</evidence>
<evidence type="ECO:0000256" key="3">
    <source>
        <dbReference type="ARBA" id="ARBA00012966"/>
    </source>
</evidence>
<evidence type="ECO:0000313" key="8">
    <source>
        <dbReference type="EMBL" id="AEF86046.1"/>
    </source>
</evidence>
<evidence type="ECO:0000313" key="9">
    <source>
        <dbReference type="Proteomes" id="UP000009223"/>
    </source>
</evidence>
<organism evidence="8 9">
    <name type="scientific">Treponema primitia (strain ATCC BAA-887 / DSM 12427 / ZAS-2)</name>
    <dbReference type="NCBI Taxonomy" id="545694"/>
    <lineage>
        <taxon>Bacteria</taxon>
        <taxon>Pseudomonadati</taxon>
        <taxon>Spirochaetota</taxon>
        <taxon>Spirochaetia</taxon>
        <taxon>Spirochaetales</taxon>
        <taxon>Treponemataceae</taxon>
        <taxon>Treponema</taxon>
    </lineage>
</organism>